<dbReference type="SUPFAM" id="SSF51395">
    <property type="entry name" value="FMN-linked oxidoreductases"/>
    <property type="match status" value="1"/>
</dbReference>
<dbReference type="GO" id="GO:0016491">
    <property type="term" value="F:oxidoreductase activity"/>
    <property type="evidence" value="ECO:0007669"/>
    <property type="project" value="InterPro"/>
</dbReference>
<protein>
    <recommendedName>
        <fullName evidence="1">NADH:flavin oxidoreductase/NADH oxidase N-terminal domain-containing protein</fullName>
    </recommendedName>
</protein>
<dbReference type="Proteomes" id="UP001215280">
    <property type="component" value="Unassembled WGS sequence"/>
</dbReference>
<feature type="domain" description="NADH:flavin oxidoreductase/NADH oxidase N-terminal" evidence="1">
    <location>
        <begin position="157"/>
        <end position="237"/>
    </location>
</feature>
<evidence type="ECO:0000313" key="2">
    <source>
        <dbReference type="EMBL" id="KAJ7746806.1"/>
    </source>
</evidence>
<name>A0AAD7N6S2_9AGAR</name>
<reference evidence="2" key="1">
    <citation type="submission" date="2023-03" db="EMBL/GenBank/DDBJ databases">
        <title>Massive genome expansion in bonnet fungi (Mycena s.s.) driven by repeated elements and novel gene families across ecological guilds.</title>
        <authorList>
            <consortium name="Lawrence Berkeley National Laboratory"/>
            <person name="Harder C.B."/>
            <person name="Miyauchi S."/>
            <person name="Viragh M."/>
            <person name="Kuo A."/>
            <person name="Thoen E."/>
            <person name="Andreopoulos B."/>
            <person name="Lu D."/>
            <person name="Skrede I."/>
            <person name="Drula E."/>
            <person name="Henrissat B."/>
            <person name="Morin E."/>
            <person name="Kohler A."/>
            <person name="Barry K."/>
            <person name="LaButti K."/>
            <person name="Morin E."/>
            <person name="Salamov A."/>
            <person name="Lipzen A."/>
            <person name="Mereny Z."/>
            <person name="Hegedus B."/>
            <person name="Baldrian P."/>
            <person name="Stursova M."/>
            <person name="Weitz H."/>
            <person name="Taylor A."/>
            <person name="Grigoriev I.V."/>
            <person name="Nagy L.G."/>
            <person name="Martin F."/>
            <person name="Kauserud H."/>
        </authorList>
    </citation>
    <scope>NUCLEOTIDE SEQUENCE</scope>
    <source>
        <strain evidence="2">CBHHK188m</strain>
    </source>
</reference>
<dbReference type="GO" id="GO:0010181">
    <property type="term" value="F:FMN binding"/>
    <property type="evidence" value="ECO:0007669"/>
    <property type="project" value="InterPro"/>
</dbReference>
<keyword evidence="3" id="KW-1185">Reference proteome</keyword>
<dbReference type="EMBL" id="JARJLG010000097">
    <property type="protein sequence ID" value="KAJ7746806.1"/>
    <property type="molecule type" value="Genomic_DNA"/>
</dbReference>
<comment type="caution">
    <text evidence="2">The sequence shown here is derived from an EMBL/GenBank/DDBJ whole genome shotgun (WGS) entry which is preliminary data.</text>
</comment>
<dbReference type="InterPro" id="IPR013785">
    <property type="entry name" value="Aldolase_TIM"/>
</dbReference>
<sequence>MLHFQSHRYVCFVHTLGTWKRHDFEQAQWEPSSRMSAMTPNHSSKTVPNKIMKQYYEQWAFGGASLIVTEGTLITCQGYLEQRIGRGMEENYRFRSRRWQQNLFTALAPHPEAPEQIMAGVPVYAPSAISARRGKFRHINGAPGYVTPTEIAGPTILIAQYKQAAINAQKASFDSVELLAGNGYLPEQFLNSTSNKCTDKWDGSVENCTCFALETLKALIEVHGPNVVIKLGPFGGNNDVGMPLQEAIDTFKYLFCEIKSTSSDFRKKWGIPHDVLEIYSPFLPNTHIFVNGGISPAEAEELVSIKKAAGVFFGVPWLTHPDLGKRTQAGKELNNTPDSTTFYVVANNPTVGYTDYKEAMY</sequence>
<organism evidence="2 3">
    <name type="scientific">Mycena maculata</name>
    <dbReference type="NCBI Taxonomy" id="230809"/>
    <lineage>
        <taxon>Eukaryota</taxon>
        <taxon>Fungi</taxon>
        <taxon>Dikarya</taxon>
        <taxon>Basidiomycota</taxon>
        <taxon>Agaricomycotina</taxon>
        <taxon>Agaricomycetes</taxon>
        <taxon>Agaricomycetidae</taxon>
        <taxon>Agaricales</taxon>
        <taxon>Marasmiineae</taxon>
        <taxon>Mycenaceae</taxon>
        <taxon>Mycena</taxon>
    </lineage>
</organism>
<gene>
    <name evidence="2" type="ORF">DFH07DRAFT_776310</name>
</gene>
<dbReference type="Pfam" id="PF00724">
    <property type="entry name" value="Oxidored_FMN"/>
    <property type="match status" value="1"/>
</dbReference>
<dbReference type="PANTHER" id="PTHR22893">
    <property type="entry name" value="NADH OXIDOREDUCTASE-RELATED"/>
    <property type="match status" value="1"/>
</dbReference>
<dbReference type="Gene3D" id="3.20.20.70">
    <property type="entry name" value="Aldolase class I"/>
    <property type="match status" value="1"/>
</dbReference>
<dbReference type="InterPro" id="IPR001155">
    <property type="entry name" value="OxRdtase_FMN_N"/>
</dbReference>
<evidence type="ECO:0000313" key="3">
    <source>
        <dbReference type="Proteomes" id="UP001215280"/>
    </source>
</evidence>
<dbReference type="AlphaFoldDB" id="A0AAD7N6S2"/>
<evidence type="ECO:0000259" key="1">
    <source>
        <dbReference type="Pfam" id="PF00724"/>
    </source>
</evidence>
<proteinExistence type="predicted"/>
<dbReference type="PANTHER" id="PTHR22893:SF91">
    <property type="entry name" value="NADPH DEHYDROGENASE 2-RELATED"/>
    <property type="match status" value="1"/>
</dbReference>
<accession>A0AAD7N6S2</accession>
<dbReference type="InterPro" id="IPR045247">
    <property type="entry name" value="Oye-like"/>
</dbReference>